<feature type="domain" description="Alpha-L-rhamnosidase six-hairpin glycosidase" evidence="6">
    <location>
        <begin position="470"/>
        <end position="804"/>
    </location>
</feature>
<dbReference type="RefSeq" id="WP_093197724.1">
    <property type="nucleotide sequence ID" value="NZ_FNGS01000001.1"/>
</dbReference>
<keyword evidence="9" id="KW-1185">Reference proteome</keyword>
<feature type="domain" description="Bacterial alpha-L-rhamnosidase N-terminal" evidence="5">
    <location>
        <begin position="177"/>
        <end position="347"/>
    </location>
</feature>
<dbReference type="InterPro" id="IPR035398">
    <property type="entry name" value="Bac_rhamnosid_C"/>
</dbReference>
<dbReference type="EC" id="3.2.1.40" evidence="2"/>
<dbReference type="Gene3D" id="2.60.120.260">
    <property type="entry name" value="Galactose-binding domain-like"/>
    <property type="match status" value="2"/>
</dbReference>
<evidence type="ECO:0000259" key="7">
    <source>
        <dbReference type="Pfam" id="PF17390"/>
    </source>
</evidence>
<dbReference type="InterPro" id="IPR013737">
    <property type="entry name" value="Bac_rhamnosid_N"/>
</dbReference>
<dbReference type="SUPFAM" id="SSF48208">
    <property type="entry name" value="Six-hairpin glycosidases"/>
    <property type="match status" value="1"/>
</dbReference>
<feature type="domain" description="Alpha-L-rhamnosidase concanavalin-like" evidence="4">
    <location>
        <begin position="358"/>
        <end position="441"/>
    </location>
</feature>
<dbReference type="InterPro" id="IPR013783">
    <property type="entry name" value="Ig-like_fold"/>
</dbReference>
<dbReference type="InterPro" id="IPR016007">
    <property type="entry name" value="Alpha_rhamnosid"/>
</dbReference>
<dbReference type="Pfam" id="PF05592">
    <property type="entry name" value="Bac_rhamnosid"/>
    <property type="match status" value="1"/>
</dbReference>
<organism evidence="8 9">
    <name type="scientific">Siphonobacter aquaeclarae</name>
    <dbReference type="NCBI Taxonomy" id="563176"/>
    <lineage>
        <taxon>Bacteria</taxon>
        <taxon>Pseudomonadati</taxon>
        <taxon>Bacteroidota</taxon>
        <taxon>Cytophagia</taxon>
        <taxon>Cytophagales</taxon>
        <taxon>Cytophagaceae</taxon>
        <taxon>Siphonobacter</taxon>
    </lineage>
</organism>
<name>A0A1G9J0K0_9BACT</name>
<dbReference type="OrthoDB" id="9815108at2"/>
<keyword evidence="3" id="KW-0378">Hydrolase</keyword>
<accession>A0A1G9J0K0</accession>
<evidence type="ECO:0000259" key="6">
    <source>
        <dbReference type="Pfam" id="PF17389"/>
    </source>
</evidence>
<dbReference type="Pfam" id="PF08531">
    <property type="entry name" value="Bac_rhamnosid_N"/>
    <property type="match status" value="1"/>
</dbReference>
<dbReference type="Pfam" id="PF17389">
    <property type="entry name" value="Bac_rhamnosid6H"/>
    <property type="match status" value="1"/>
</dbReference>
<dbReference type="PIRSF" id="PIRSF010631">
    <property type="entry name" value="A-rhamnsds"/>
    <property type="match status" value="1"/>
</dbReference>
<dbReference type="GO" id="GO:0030596">
    <property type="term" value="F:alpha-L-rhamnosidase activity"/>
    <property type="evidence" value="ECO:0007669"/>
    <property type="project" value="UniProtKB-EC"/>
</dbReference>
<evidence type="ECO:0000313" key="9">
    <source>
        <dbReference type="Proteomes" id="UP000198901"/>
    </source>
</evidence>
<dbReference type="InterPro" id="IPR035396">
    <property type="entry name" value="Bac_rhamnosid6H"/>
</dbReference>
<evidence type="ECO:0000259" key="4">
    <source>
        <dbReference type="Pfam" id="PF05592"/>
    </source>
</evidence>
<dbReference type="Pfam" id="PF25788">
    <property type="entry name" value="Ig_Rha78A_N"/>
    <property type="match status" value="1"/>
</dbReference>
<evidence type="ECO:0000256" key="3">
    <source>
        <dbReference type="ARBA" id="ARBA00022801"/>
    </source>
</evidence>
<dbReference type="PANTHER" id="PTHR33307:SF11">
    <property type="entry name" value="ALPHA-L-RHAMNOSIDASE"/>
    <property type="match status" value="1"/>
</dbReference>
<dbReference type="AlphaFoldDB" id="A0A1G9J0K0"/>
<dbReference type="InterPro" id="IPR012341">
    <property type="entry name" value="6hp_glycosidase-like_sf"/>
</dbReference>
<proteinExistence type="predicted"/>
<dbReference type="Gene3D" id="2.60.420.10">
    <property type="entry name" value="Maltose phosphorylase, domain 3"/>
    <property type="match status" value="1"/>
</dbReference>
<dbReference type="Pfam" id="PF17390">
    <property type="entry name" value="Bac_rhamnosid_C"/>
    <property type="match status" value="1"/>
</dbReference>
<dbReference type="GO" id="GO:0005975">
    <property type="term" value="P:carbohydrate metabolic process"/>
    <property type="evidence" value="ECO:0007669"/>
    <property type="project" value="InterPro"/>
</dbReference>
<dbReference type="InterPro" id="IPR008902">
    <property type="entry name" value="Rhamnosid_concanavalin"/>
</dbReference>
<gene>
    <name evidence="8" type="ORF">SAMN04488090_0699</name>
</gene>
<dbReference type="InterPro" id="IPR008928">
    <property type="entry name" value="6-hairpin_glycosidase_sf"/>
</dbReference>
<evidence type="ECO:0000259" key="5">
    <source>
        <dbReference type="Pfam" id="PF08531"/>
    </source>
</evidence>
<dbReference type="Gene3D" id="2.60.40.10">
    <property type="entry name" value="Immunoglobulins"/>
    <property type="match status" value="1"/>
</dbReference>
<sequence length="911" mass="102263">MRYLFLLLLSGRLLAQAPANLRCDYRVDPLGVSSAQPMLSWELTNDRRDVLQKAYRIRVAESPEDLKRGRNLVWDSGKVRSDASIQVAYAGKPLEATRKYYWKVCVWDNRKGRPDWSRTASWQTGLLQRADWKGASWIAYEKLADSLVAALPPEGKKDKVQGGNILPLIRKEFSVKKPVRSATLFIAGPGHFDASLDGQRIGDHFLDAGWTKYDKEAQYVTFDLTDRLKEGNHALGVMLGNGFYYVPPVKNRYRKLKSMFGYPKLIARLQVRYADGTSEDMVTDASWQTAPGPVTFSSIYGGEDYDARLEQPGWDQAGFRGQGWKPALVVDGPPSLIPQTQEPLKVFETFSPKKKQQHANGDWVYDFGQNASAIIRLRVRGKAGDTLRLYPGELLKEDGTADQQASGGPSYFQYILRGDGEETWQPQFTYYGFRYVQVKGGIPAGEANPAHRPEILELTSLHVRNAAPAIGDFTCSNDLFNRTHTLIDWAIRSNMASVFTDCPHREKLGWLEELHLMGGSVRYRYDIATLLRKAVRDMQQSQLPNGLVPEISPEYVQFDWGGGIFRDSPEWGSSAIIVPWYLYQWFGDGDVLRESYPMMQRYIAYLGTKADGHILRQGLGDWYDLGPKAPGVSQLTPMGVTGTAIYYYDLNILEKVAAFLGKDADAEQYRNLAASVKKAFNTTFFHADTKQYATNSQTANAMALFMKLADPQDEKAIVDHIVQDIRSRNNSLTAGDIGYRYLLRALEDAGRSDVIYDMNSRSDVPGYGYQLAQGATALTESWQALAASSNNHFMLGHLMEWLYAGLVGIKQTEASVAFRNTVIYPQPVGDVTFAGASYGSPYGHIRCEWRREGSAFSLQVRIPPNTRAMVYLPMKPGRHITESGRAVQPEAVENDRARIVVGSGEYHFRVE</sequence>
<dbReference type="PANTHER" id="PTHR33307">
    <property type="entry name" value="ALPHA-RHAMNOSIDASE (EUROFUNG)"/>
    <property type="match status" value="1"/>
</dbReference>
<dbReference type="Proteomes" id="UP000198901">
    <property type="component" value="Unassembled WGS sequence"/>
</dbReference>
<evidence type="ECO:0000256" key="2">
    <source>
        <dbReference type="ARBA" id="ARBA00012652"/>
    </source>
</evidence>
<evidence type="ECO:0000313" key="8">
    <source>
        <dbReference type="EMBL" id="SDL30999.1"/>
    </source>
</evidence>
<dbReference type="STRING" id="563176.SAMN04488090_0699"/>
<evidence type="ECO:0000256" key="1">
    <source>
        <dbReference type="ARBA" id="ARBA00001445"/>
    </source>
</evidence>
<comment type="catalytic activity">
    <reaction evidence="1">
        <text>Hydrolysis of terminal non-reducing alpha-L-rhamnose residues in alpha-L-rhamnosides.</text>
        <dbReference type="EC" id="3.2.1.40"/>
    </reaction>
</comment>
<reference evidence="8 9" key="1">
    <citation type="submission" date="2016-10" db="EMBL/GenBank/DDBJ databases">
        <authorList>
            <person name="de Groot N.N."/>
        </authorList>
    </citation>
    <scope>NUCLEOTIDE SEQUENCE [LARGE SCALE GENOMIC DNA]</scope>
    <source>
        <strain evidence="8 9">DSM 21668</strain>
    </source>
</reference>
<feature type="domain" description="Alpha-L-rhamnosidase C-terminal" evidence="7">
    <location>
        <begin position="808"/>
        <end position="884"/>
    </location>
</feature>
<dbReference type="EMBL" id="FNGS01000001">
    <property type="protein sequence ID" value="SDL30999.1"/>
    <property type="molecule type" value="Genomic_DNA"/>
</dbReference>
<dbReference type="Gene3D" id="1.50.10.10">
    <property type="match status" value="1"/>
</dbReference>
<protein>
    <recommendedName>
        <fullName evidence="2">alpha-L-rhamnosidase</fullName>
        <ecNumber evidence="2">3.2.1.40</ecNumber>
    </recommendedName>
</protein>